<reference evidence="1 2" key="1">
    <citation type="submission" date="2024-04" db="EMBL/GenBank/DDBJ databases">
        <title>draft genome sequnece of Paenibacillus filicis.</title>
        <authorList>
            <person name="Kim D.-U."/>
        </authorList>
    </citation>
    <scope>NUCLEOTIDE SEQUENCE [LARGE SCALE GENOMIC DNA]</scope>
    <source>
        <strain evidence="1 2">KACC14197</strain>
    </source>
</reference>
<evidence type="ECO:0000313" key="2">
    <source>
        <dbReference type="Proteomes" id="UP001469365"/>
    </source>
</evidence>
<organism evidence="1 2">
    <name type="scientific">Paenibacillus filicis</name>
    <dbReference type="NCBI Taxonomy" id="669464"/>
    <lineage>
        <taxon>Bacteria</taxon>
        <taxon>Bacillati</taxon>
        <taxon>Bacillota</taxon>
        <taxon>Bacilli</taxon>
        <taxon>Bacillales</taxon>
        <taxon>Paenibacillaceae</taxon>
        <taxon>Paenibacillus</taxon>
    </lineage>
</organism>
<comment type="caution">
    <text evidence="1">The sequence shown here is derived from an EMBL/GenBank/DDBJ whole genome shotgun (WGS) entry which is preliminary data.</text>
</comment>
<protein>
    <submittedName>
        <fullName evidence="1">Uncharacterized protein</fullName>
    </submittedName>
</protein>
<gene>
    <name evidence="1" type="ORF">WMW72_06885</name>
</gene>
<evidence type="ECO:0000313" key="1">
    <source>
        <dbReference type="EMBL" id="MEK8127640.1"/>
    </source>
</evidence>
<keyword evidence="2" id="KW-1185">Reference proteome</keyword>
<dbReference type="RefSeq" id="WP_341414695.1">
    <property type="nucleotide sequence ID" value="NZ_JBBPCC010000003.1"/>
</dbReference>
<dbReference type="Proteomes" id="UP001469365">
    <property type="component" value="Unassembled WGS sequence"/>
</dbReference>
<dbReference type="EMBL" id="JBBPCC010000003">
    <property type="protein sequence ID" value="MEK8127640.1"/>
    <property type="molecule type" value="Genomic_DNA"/>
</dbReference>
<sequence length="179" mass="21210">MSDWLLYHYYEAAHGPFRNVSALAPEEAERVMHRLKQEGKTFAGKRSDDYLDIRRNLEARARELFIGKGGRPVLPYPHYMTLGPCEWLREWYQDARDLHIPLDAFDPAVISFTYGDLFPTMRYVDGKPYREKLYVKDEIGGIIDQFGWPQEWNRAGAHGPERYIEVQIWDDEAIRPFWR</sequence>
<name>A0ABU9DFJ0_9BACL</name>
<proteinExistence type="predicted"/>
<accession>A0ABU9DFJ0</accession>